<dbReference type="GO" id="GO:0005829">
    <property type="term" value="C:cytosol"/>
    <property type="evidence" value="ECO:0007669"/>
    <property type="project" value="TreeGrafter"/>
</dbReference>
<organism evidence="9">
    <name type="scientific">Actinomyces succiniciruminis</name>
    <dbReference type="NCBI Taxonomy" id="1522002"/>
    <lineage>
        <taxon>Bacteria</taxon>
        <taxon>Bacillati</taxon>
        <taxon>Actinomycetota</taxon>
        <taxon>Actinomycetes</taxon>
        <taxon>Actinomycetales</taxon>
        <taxon>Actinomycetaceae</taxon>
        <taxon>Actinomyces</taxon>
    </lineage>
</organism>
<comment type="similarity">
    <text evidence="2">Belongs to the PhoH family.</text>
</comment>
<protein>
    <recommendedName>
        <fullName evidence="6">PhoH-like protein</fullName>
    </recommendedName>
</protein>
<dbReference type="PANTHER" id="PTHR30473:SF1">
    <property type="entry name" value="PHOH-LIKE PROTEIN"/>
    <property type="match status" value="1"/>
</dbReference>
<keyword evidence="3" id="KW-0963">Cytoplasm</keyword>
<keyword evidence="4" id="KW-0547">Nucleotide-binding</keyword>
<reference evidence="9" key="1">
    <citation type="submission" date="2014-07" db="EMBL/GenBank/DDBJ databases">
        <authorList>
            <person name="Zhang J.E."/>
            <person name="Yang H."/>
            <person name="Guo J."/>
            <person name="Deng Z."/>
            <person name="Luo H."/>
            <person name="Luo M."/>
            <person name="Zhao B."/>
        </authorList>
    </citation>
    <scope>NUCLEOTIDE SEQUENCE</scope>
    <source>
        <strain evidence="9">AM4</strain>
    </source>
</reference>
<evidence type="ECO:0000256" key="1">
    <source>
        <dbReference type="ARBA" id="ARBA00004496"/>
    </source>
</evidence>
<dbReference type="InterPro" id="IPR003714">
    <property type="entry name" value="PhoH"/>
</dbReference>
<evidence type="ECO:0000256" key="3">
    <source>
        <dbReference type="ARBA" id="ARBA00022490"/>
    </source>
</evidence>
<feature type="domain" description="PhoH-like protein" evidence="8">
    <location>
        <begin position="146"/>
        <end position="348"/>
    </location>
</feature>
<evidence type="ECO:0000256" key="6">
    <source>
        <dbReference type="ARBA" id="ARBA00039970"/>
    </source>
</evidence>
<dbReference type="AlphaFoldDB" id="A0A1L7RIM4"/>
<evidence type="ECO:0000259" key="8">
    <source>
        <dbReference type="Pfam" id="PF02562"/>
    </source>
</evidence>
<dbReference type="Pfam" id="PF02562">
    <property type="entry name" value="PhoH"/>
    <property type="match status" value="1"/>
</dbReference>
<name>A0A1L7RIM4_9ACTO</name>
<sequence>MGFKMTNSPITPVAATAATTSASAGTTSPPANAAGAAPADVTRTLTLPDDLAPVALLGARDEVLRAVERGFPDVSVYVRGTTVTVTGPAARVDVVIVLLSELIDIARAGTPLTADAVDRAIGLLDASARPAEVLTDEVLTTHGRSIRPKSLGQKAYTDAIENSTITFGIGPAGTGKTYLAMAKAVDALARKQVSRIILTRPAVEAGENLGFLPGTLTDKIDPYLRPLYDALHDMLDAEALPQLIAAGTIEVAPLAYMRGRTLNDAFIILDEAQNTSPEQMKMFLTRLGFGSKMVITGDISQIDLPGGRPSGLRVVRRILDGLEDISFCELTAADVVRHRLVGQIVDAYARYDAERAEPAGRPGRGGEPAPQRGGARRRTPSEFRDRNRP</sequence>
<dbReference type="Gene3D" id="3.40.50.300">
    <property type="entry name" value="P-loop containing nucleotide triphosphate hydrolases"/>
    <property type="match status" value="1"/>
</dbReference>
<evidence type="ECO:0000256" key="2">
    <source>
        <dbReference type="ARBA" id="ARBA00010393"/>
    </source>
</evidence>
<dbReference type="InterPro" id="IPR027417">
    <property type="entry name" value="P-loop_NTPase"/>
</dbReference>
<keyword evidence="5" id="KW-0067">ATP-binding</keyword>
<gene>
    <name evidence="9" type="ORF">AAM4_0847</name>
</gene>
<proteinExistence type="inferred from homology"/>
<feature type="region of interest" description="Disordered" evidence="7">
    <location>
        <begin position="355"/>
        <end position="389"/>
    </location>
</feature>
<dbReference type="GO" id="GO:0005524">
    <property type="term" value="F:ATP binding"/>
    <property type="evidence" value="ECO:0007669"/>
    <property type="project" value="UniProtKB-KW"/>
</dbReference>
<evidence type="ECO:0000256" key="4">
    <source>
        <dbReference type="ARBA" id="ARBA00022741"/>
    </source>
</evidence>
<evidence type="ECO:0000256" key="5">
    <source>
        <dbReference type="ARBA" id="ARBA00022840"/>
    </source>
</evidence>
<comment type="subcellular location">
    <subcellularLocation>
        <location evidence="1">Cytoplasm</location>
    </subcellularLocation>
</comment>
<dbReference type="EMBL" id="LK995481">
    <property type="protein sequence ID" value="CED90679.1"/>
    <property type="molecule type" value="Genomic_DNA"/>
</dbReference>
<dbReference type="InterPro" id="IPR051451">
    <property type="entry name" value="PhoH2-like"/>
</dbReference>
<dbReference type="SUPFAM" id="SSF52540">
    <property type="entry name" value="P-loop containing nucleoside triphosphate hydrolases"/>
    <property type="match status" value="1"/>
</dbReference>
<dbReference type="FunFam" id="3.40.50.300:FF:000013">
    <property type="entry name" value="PhoH family ATPase"/>
    <property type="match status" value="1"/>
</dbReference>
<accession>A0A1L7RIM4</accession>
<evidence type="ECO:0000313" key="9">
    <source>
        <dbReference type="EMBL" id="CED90679.1"/>
    </source>
</evidence>
<dbReference type="PANTHER" id="PTHR30473">
    <property type="entry name" value="PROTEIN PHOH"/>
    <property type="match status" value="1"/>
</dbReference>
<feature type="compositionally biased region" description="Basic and acidic residues" evidence="7">
    <location>
        <begin position="379"/>
        <end position="389"/>
    </location>
</feature>
<evidence type="ECO:0000256" key="7">
    <source>
        <dbReference type="SAM" id="MobiDB-lite"/>
    </source>
</evidence>